<feature type="compositionally biased region" description="Polar residues" evidence="6">
    <location>
        <begin position="384"/>
        <end position="394"/>
    </location>
</feature>
<organism evidence="8">
    <name type="scientific">Oppiella nova</name>
    <dbReference type="NCBI Taxonomy" id="334625"/>
    <lineage>
        <taxon>Eukaryota</taxon>
        <taxon>Metazoa</taxon>
        <taxon>Ecdysozoa</taxon>
        <taxon>Arthropoda</taxon>
        <taxon>Chelicerata</taxon>
        <taxon>Arachnida</taxon>
        <taxon>Acari</taxon>
        <taxon>Acariformes</taxon>
        <taxon>Sarcoptiformes</taxon>
        <taxon>Oribatida</taxon>
        <taxon>Brachypylina</taxon>
        <taxon>Oppioidea</taxon>
        <taxon>Oppiidae</taxon>
        <taxon>Oppiella</taxon>
    </lineage>
</organism>
<dbReference type="SMART" id="SM00360">
    <property type="entry name" value="RRM"/>
    <property type="match status" value="2"/>
</dbReference>
<evidence type="ECO:0000256" key="3">
    <source>
        <dbReference type="ARBA" id="ARBA00022884"/>
    </source>
</evidence>
<evidence type="ECO:0000256" key="1">
    <source>
        <dbReference type="ARBA" id="ARBA00004123"/>
    </source>
</evidence>
<dbReference type="EMBL" id="CAJPVJ010000815">
    <property type="protein sequence ID" value="CAG2163454.1"/>
    <property type="molecule type" value="Genomic_DNA"/>
</dbReference>
<evidence type="ECO:0000256" key="5">
    <source>
        <dbReference type="PROSITE-ProRule" id="PRU00176"/>
    </source>
</evidence>
<evidence type="ECO:0000256" key="4">
    <source>
        <dbReference type="ARBA" id="ARBA00023242"/>
    </source>
</evidence>
<keyword evidence="3 5" id="KW-0694">RNA-binding</keyword>
<keyword evidence="9" id="KW-1185">Reference proteome</keyword>
<feature type="region of interest" description="Disordered" evidence="6">
    <location>
        <begin position="341"/>
        <end position="394"/>
    </location>
</feature>
<dbReference type="PANTHER" id="PTHR48039:SF5">
    <property type="entry name" value="RNA-BINDING PROTEIN 28"/>
    <property type="match status" value="1"/>
</dbReference>
<dbReference type="GO" id="GO:0005730">
    <property type="term" value="C:nucleolus"/>
    <property type="evidence" value="ECO:0007669"/>
    <property type="project" value="TreeGrafter"/>
</dbReference>
<sequence>MFGYCFVGFDAIKSAIHGQFVYLRFGDNLAWQRQLKRYRFFAKDDRKPKDEVTVKEEPEDYSKSDDEDMKDEDEEENEDMSDGYGSDGSDESVKNKKMSAELIKKMNDASEERTIFVRNVSFGTSAESLNEMMKRFGETLFCKLCVDAYSEHSKGTRKHFIFLFSLRLFTNLRRFVLLLSLKNNLPSVDLQSERNLYLAKEGLIYPDSPAAEGVSQTDLAKRLTLETRKRKTLQNTHYFVSDTRLCVHNIPLNCDNKQLRDIFMNAVNDKNARITEARVMLDRLKNDNKFGKSKGFGFIEFAEHIHALKALRQLNNNPDIFTPQKRPIVEFSVENKVALNKKRHRIERDKNGKGGDRQNGKGGDRQNGKGGDRQNRKGGDRQNGKNPDQSNQDLAEQSVKYSGVMSRPNKLNEKIFWGFHLFFNPLYVFVNKKKDFETQDAHDLHFKKRKNIFRDNEDKRAVPMPVKKKVKWFAQ</sequence>
<protein>
    <recommendedName>
        <fullName evidence="7">RRM domain-containing protein</fullName>
    </recommendedName>
</protein>
<proteinExistence type="predicted"/>
<dbReference type="InterPro" id="IPR012677">
    <property type="entry name" value="Nucleotide-bd_a/b_plait_sf"/>
</dbReference>
<dbReference type="CDD" id="cd12416">
    <property type="entry name" value="RRM4_RBM28_like"/>
    <property type="match status" value="1"/>
</dbReference>
<dbReference type="PANTHER" id="PTHR48039">
    <property type="entry name" value="RNA-BINDING MOTIF PROTEIN 14B"/>
    <property type="match status" value="1"/>
</dbReference>
<evidence type="ECO:0000313" key="9">
    <source>
        <dbReference type="Proteomes" id="UP000728032"/>
    </source>
</evidence>
<dbReference type="GO" id="GO:0003729">
    <property type="term" value="F:mRNA binding"/>
    <property type="evidence" value="ECO:0007669"/>
    <property type="project" value="TreeGrafter"/>
</dbReference>
<feature type="compositionally biased region" description="Basic and acidic residues" evidence="6">
    <location>
        <begin position="46"/>
        <end position="64"/>
    </location>
</feature>
<dbReference type="Proteomes" id="UP000728032">
    <property type="component" value="Unassembled WGS sequence"/>
</dbReference>
<feature type="compositionally biased region" description="Basic and acidic residues" evidence="6">
    <location>
        <begin position="346"/>
        <end position="383"/>
    </location>
</feature>
<feature type="region of interest" description="Disordered" evidence="6">
    <location>
        <begin position="46"/>
        <end position="94"/>
    </location>
</feature>
<dbReference type="SUPFAM" id="SSF54928">
    <property type="entry name" value="RNA-binding domain, RBD"/>
    <property type="match status" value="2"/>
</dbReference>
<evidence type="ECO:0000256" key="2">
    <source>
        <dbReference type="ARBA" id="ARBA00022737"/>
    </source>
</evidence>
<feature type="domain" description="RRM" evidence="7">
    <location>
        <begin position="243"/>
        <end position="334"/>
    </location>
</feature>
<dbReference type="InterPro" id="IPR051945">
    <property type="entry name" value="RRM_MRD1_RNA_proc_ribogen"/>
</dbReference>
<evidence type="ECO:0000313" key="8">
    <source>
        <dbReference type="EMBL" id="CAD7641303.1"/>
    </source>
</evidence>
<dbReference type="Pfam" id="PF00076">
    <property type="entry name" value="RRM_1"/>
    <property type="match status" value="1"/>
</dbReference>
<gene>
    <name evidence="8" type="ORF">ONB1V03_LOCUS3029</name>
</gene>
<dbReference type="InterPro" id="IPR035979">
    <property type="entry name" value="RBD_domain_sf"/>
</dbReference>
<evidence type="ECO:0000259" key="7">
    <source>
        <dbReference type="PROSITE" id="PS50102"/>
    </source>
</evidence>
<dbReference type="Gene3D" id="3.30.70.330">
    <property type="match status" value="2"/>
</dbReference>
<keyword evidence="2" id="KW-0677">Repeat</keyword>
<dbReference type="PROSITE" id="PS50102">
    <property type="entry name" value="RRM"/>
    <property type="match status" value="1"/>
</dbReference>
<dbReference type="AlphaFoldDB" id="A0A7R9LGJ4"/>
<keyword evidence="4" id="KW-0539">Nucleus</keyword>
<dbReference type="EMBL" id="OC915640">
    <property type="protein sequence ID" value="CAD7641303.1"/>
    <property type="molecule type" value="Genomic_DNA"/>
</dbReference>
<reference evidence="8" key="1">
    <citation type="submission" date="2020-11" db="EMBL/GenBank/DDBJ databases">
        <authorList>
            <person name="Tran Van P."/>
        </authorList>
    </citation>
    <scope>NUCLEOTIDE SEQUENCE</scope>
</reference>
<name>A0A7R9LGJ4_9ACAR</name>
<dbReference type="InterPro" id="IPR000504">
    <property type="entry name" value="RRM_dom"/>
</dbReference>
<evidence type="ECO:0000256" key="6">
    <source>
        <dbReference type="SAM" id="MobiDB-lite"/>
    </source>
</evidence>
<comment type="subcellular location">
    <subcellularLocation>
        <location evidence="1">Nucleus</location>
    </subcellularLocation>
</comment>
<dbReference type="FunFam" id="3.30.70.330:FF:000182">
    <property type="entry name" value="RNA-binding motif protein 28"/>
    <property type="match status" value="1"/>
</dbReference>
<feature type="compositionally biased region" description="Acidic residues" evidence="6">
    <location>
        <begin position="65"/>
        <end position="81"/>
    </location>
</feature>
<dbReference type="OrthoDB" id="3945418at2759"/>
<accession>A0A7R9LGJ4</accession>